<evidence type="ECO:0000256" key="8">
    <source>
        <dbReference type="RuleBase" id="RU363032"/>
    </source>
</evidence>
<evidence type="ECO:0000256" key="3">
    <source>
        <dbReference type="ARBA" id="ARBA00022475"/>
    </source>
</evidence>
<dbReference type="RefSeq" id="WP_046459026.1">
    <property type="nucleotide sequence ID" value="NZ_LXEX01000050.1"/>
</dbReference>
<comment type="subcellular location">
    <subcellularLocation>
        <location evidence="1">Cell inner membrane</location>
        <topology evidence="1">Multi-pass membrane protein</topology>
    </subcellularLocation>
    <subcellularLocation>
        <location evidence="8">Cell membrane</location>
        <topology evidence="8">Multi-pass membrane protein</topology>
    </subcellularLocation>
</comment>
<keyword evidence="4" id="KW-0997">Cell inner membrane</keyword>
<dbReference type="GO" id="GO:0042884">
    <property type="term" value="P:microcin transport"/>
    <property type="evidence" value="ECO:0007669"/>
    <property type="project" value="TreeGrafter"/>
</dbReference>
<comment type="caution">
    <text evidence="10">The sequence shown here is derived from an EMBL/GenBank/DDBJ whole genome shotgun (WGS) entry which is preliminary data.</text>
</comment>
<evidence type="ECO:0000256" key="1">
    <source>
        <dbReference type="ARBA" id="ARBA00004429"/>
    </source>
</evidence>
<feature type="transmembrane region" description="Helical" evidence="8">
    <location>
        <begin position="258"/>
        <end position="285"/>
    </location>
</feature>
<sequence length="340" mass="38274">MKLNPINQARWQRFKTNRRGYWSMWIFLLVFIMSLGSELIANDKPLLLRYDQHWYTPFLVNYPETTFGGDFKTATDYQDPLIRSNIEQHGWAIWAPIRYSYNSINFATEVPFPSPPSAQHWLGTNENGNDILAQVLYGLRVSILFGLMLTVLSSVIGITVGATQGFYGGKVDLIGQRFIEVWSGMPTLFLIILLSSVVQPNFWWLLAITVIFGWMGLVGVVRAEFLRTRNFDYIRAARAMGVSDRTIMLRHMLPNAMVATLTFLPFILCGAITTLTSLDFLGFGLPTGSPSLGSLLLQGKNNLQAPWLGITAFAVLAILLSLLIFMFEAVRDAFDPSKVN</sequence>
<evidence type="ECO:0000313" key="10">
    <source>
        <dbReference type="EMBL" id="OAT57962.1"/>
    </source>
</evidence>
<comment type="similarity">
    <text evidence="8">Belongs to the binding-protein-dependent transport system permease family.</text>
</comment>
<feature type="transmembrane region" description="Helical" evidence="8">
    <location>
        <begin position="143"/>
        <end position="167"/>
    </location>
</feature>
<dbReference type="InterPro" id="IPR035906">
    <property type="entry name" value="MetI-like_sf"/>
</dbReference>
<feature type="transmembrane region" description="Helical" evidence="8">
    <location>
        <begin position="305"/>
        <end position="327"/>
    </location>
</feature>
<evidence type="ECO:0000256" key="2">
    <source>
        <dbReference type="ARBA" id="ARBA00022448"/>
    </source>
</evidence>
<dbReference type="FunFam" id="1.10.3720.10:FF:000005">
    <property type="entry name" value="Microcin C ABC transporter permease"/>
    <property type="match status" value="1"/>
</dbReference>
<evidence type="ECO:0000256" key="5">
    <source>
        <dbReference type="ARBA" id="ARBA00022692"/>
    </source>
</evidence>
<dbReference type="InterPro" id="IPR000515">
    <property type="entry name" value="MetI-like"/>
</dbReference>
<dbReference type="GO" id="GO:0005886">
    <property type="term" value="C:plasma membrane"/>
    <property type="evidence" value="ECO:0007669"/>
    <property type="project" value="UniProtKB-SubCell"/>
</dbReference>
<organism evidence="10 11">
    <name type="scientific">Obesumbacterium proteus ATCC 12841</name>
    <dbReference type="NCBI Taxonomy" id="1354268"/>
    <lineage>
        <taxon>Bacteria</taxon>
        <taxon>Pseudomonadati</taxon>
        <taxon>Pseudomonadota</taxon>
        <taxon>Gammaproteobacteria</taxon>
        <taxon>Enterobacterales</taxon>
        <taxon>Hafniaceae</taxon>
        <taxon>Obesumbacterium</taxon>
    </lineage>
</organism>
<feature type="transmembrane region" description="Helical" evidence="8">
    <location>
        <begin position="179"/>
        <end position="196"/>
    </location>
</feature>
<evidence type="ECO:0000256" key="6">
    <source>
        <dbReference type="ARBA" id="ARBA00022989"/>
    </source>
</evidence>
<evidence type="ECO:0000256" key="4">
    <source>
        <dbReference type="ARBA" id="ARBA00022519"/>
    </source>
</evidence>
<evidence type="ECO:0000256" key="7">
    <source>
        <dbReference type="ARBA" id="ARBA00023136"/>
    </source>
</evidence>
<proteinExistence type="inferred from homology"/>
<evidence type="ECO:0000259" key="9">
    <source>
        <dbReference type="PROSITE" id="PS50928"/>
    </source>
</evidence>
<dbReference type="SUPFAM" id="SSF161098">
    <property type="entry name" value="MetI-like"/>
    <property type="match status" value="1"/>
</dbReference>
<keyword evidence="11" id="KW-1185">Reference proteome</keyword>
<dbReference type="PANTHER" id="PTHR30325">
    <property type="entry name" value="MEMBRANE COMPONENT OF ABC TRANSPORTER"/>
    <property type="match status" value="1"/>
</dbReference>
<dbReference type="NCBIfam" id="NF011596">
    <property type="entry name" value="PRK15021.1"/>
    <property type="match status" value="1"/>
</dbReference>
<feature type="transmembrane region" description="Helical" evidence="8">
    <location>
        <begin position="202"/>
        <end position="221"/>
    </location>
</feature>
<keyword evidence="7 8" id="KW-0472">Membrane</keyword>
<dbReference type="Pfam" id="PF00528">
    <property type="entry name" value="BPD_transp_1"/>
    <property type="match status" value="1"/>
</dbReference>
<reference evidence="10 11" key="1">
    <citation type="submission" date="2016-04" db="EMBL/GenBank/DDBJ databases">
        <title>ATOL: Assembling a taxonomically balanced genome-scale reconstruction of the evolutionary history of the Enterobacteriaceae.</title>
        <authorList>
            <person name="Plunkett G.III."/>
            <person name="Neeno-Eckwall E.C."/>
            <person name="Glasner J.D."/>
            <person name="Perna N.T."/>
        </authorList>
    </citation>
    <scope>NUCLEOTIDE SEQUENCE [LARGE SCALE GENOMIC DNA]</scope>
    <source>
        <strain evidence="10 11">ATCC 12841</strain>
    </source>
</reference>
<evidence type="ECO:0000313" key="11">
    <source>
        <dbReference type="Proteomes" id="UP000078431"/>
    </source>
</evidence>
<keyword evidence="2 8" id="KW-0813">Transport</keyword>
<dbReference type="GO" id="GO:0055085">
    <property type="term" value="P:transmembrane transport"/>
    <property type="evidence" value="ECO:0007669"/>
    <property type="project" value="InterPro"/>
</dbReference>
<gene>
    <name evidence="10" type="ORF">M993_03288</name>
</gene>
<dbReference type="CDD" id="cd06261">
    <property type="entry name" value="TM_PBP2"/>
    <property type="match status" value="1"/>
</dbReference>
<dbReference type="PROSITE" id="PS50928">
    <property type="entry name" value="ABC_TM1"/>
    <property type="match status" value="1"/>
</dbReference>
<dbReference type="GeneID" id="78451568"/>
<name>A0AA91EFV7_9GAMM</name>
<protein>
    <submittedName>
        <fullName evidence="10">Oligopeptide transport system permease protein</fullName>
    </submittedName>
</protein>
<accession>A0AA91EFV7</accession>
<keyword evidence="3" id="KW-1003">Cell membrane</keyword>
<keyword evidence="5 8" id="KW-0812">Transmembrane</keyword>
<feature type="domain" description="ABC transmembrane type-1" evidence="9">
    <location>
        <begin position="139"/>
        <end position="328"/>
    </location>
</feature>
<dbReference type="PANTHER" id="PTHR30325:SF0">
    <property type="entry name" value="INNER MEMBRANE ABC TRANSPORTER PERMEASE PROTEIN YEJE"/>
    <property type="match status" value="1"/>
</dbReference>
<dbReference type="EMBL" id="LXEX01000050">
    <property type="protein sequence ID" value="OAT57962.1"/>
    <property type="molecule type" value="Genomic_DNA"/>
</dbReference>
<dbReference type="Proteomes" id="UP000078431">
    <property type="component" value="Unassembled WGS sequence"/>
</dbReference>
<keyword evidence="6 8" id="KW-1133">Transmembrane helix</keyword>
<feature type="transmembrane region" description="Helical" evidence="8">
    <location>
        <begin position="21"/>
        <end position="41"/>
    </location>
</feature>
<dbReference type="Gene3D" id="1.10.3720.10">
    <property type="entry name" value="MetI-like"/>
    <property type="match status" value="1"/>
</dbReference>
<dbReference type="AlphaFoldDB" id="A0AA91EFV7"/>